<evidence type="ECO:0000313" key="1">
    <source>
        <dbReference type="EMBL" id="UGS34030.1"/>
    </source>
</evidence>
<protein>
    <recommendedName>
        <fullName evidence="3">ABM domain-containing protein</fullName>
    </recommendedName>
</protein>
<dbReference type="EMBL" id="CP087164">
    <property type="protein sequence ID" value="UGS34030.1"/>
    <property type="molecule type" value="Genomic_DNA"/>
</dbReference>
<evidence type="ECO:0000313" key="2">
    <source>
        <dbReference type="Proteomes" id="UP001162834"/>
    </source>
</evidence>
<accession>A0A9E6XTT7</accession>
<dbReference type="AlphaFoldDB" id="A0A9E6XTT7"/>
<dbReference type="Proteomes" id="UP001162834">
    <property type="component" value="Chromosome"/>
</dbReference>
<name>A0A9E6XTT7_9ACTN</name>
<gene>
    <name evidence="1" type="ORF">DSM104329_00401</name>
</gene>
<organism evidence="1 2">
    <name type="scientific">Capillimicrobium parvum</name>
    <dbReference type="NCBI Taxonomy" id="2884022"/>
    <lineage>
        <taxon>Bacteria</taxon>
        <taxon>Bacillati</taxon>
        <taxon>Actinomycetota</taxon>
        <taxon>Thermoleophilia</taxon>
        <taxon>Solirubrobacterales</taxon>
        <taxon>Capillimicrobiaceae</taxon>
        <taxon>Capillimicrobium</taxon>
    </lineage>
</organism>
<proteinExistence type="predicted"/>
<sequence>MSIVVRYQPTNLTRQLYDDVKQRMENAGGWPPDGLEMHVLFGSDGNLRVSEIWDSEEEFRAFGERIRPVLDELGVQMSGEPEVFEVHELEKR</sequence>
<reference evidence="1" key="1">
    <citation type="journal article" date="2022" name="Int. J. Syst. Evol. Microbiol.">
        <title>Pseudomonas aegrilactucae sp. nov. and Pseudomonas morbosilactucae sp. nov., pathogens causing bacterial rot of lettuce in Japan.</title>
        <authorList>
            <person name="Sawada H."/>
            <person name="Fujikawa T."/>
            <person name="Satou M."/>
        </authorList>
    </citation>
    <scope>NUCLEOTIDE SEQUENCE</scope>
    <source>
        <strain evidence="1">0166_1</strain>
    </source>
</reference>
<dbReference type="RefSeq" id="WP_259313720.1">
    <property type="nucleotide sequence ID" value="NZ_CP087164.1"/>
</dbReference>
<evidence type="ECO:0008006" key="3">
    <source>
        <dbReference type="Google" id="ProtNLM"/>
    </source>
</evidence>
<keyword evidence="2" id="KW-1185">Reference proteome</keyword>
<dbReference type="KEGG" id="sbae:DSM104329_00401"/>